<evidence type="ECO:0000256" key="2">
    <source>
        <dbReference type="ARBA" id="ARBA00022840"/>
    </source>
</evidence>
<evidence type="ECO:0000256" key="3">
    <source>
        <dbReference type="SAM" id="MobiDB-lite"/>
    </source>
</evidence>
<evidence type="ECO:0000256" key="1">
    <source>
        <dbReference type="ARBA" id="ARBA00022741"/>
    </source>
</evidence>
<proteinExistence type="predicted"/>
<evidence type="ECO:0008006" key="6">
    <source>
        <dbReference type="Google" id="ProtNLM"/>
    </source>
</evidence>
<name>D8RWP8_SELML</name>
<evidence type="ECO:0000313" key="5">
    <source>
        <dbReference type="Proteomes" id="UP000001514"/>
    </source>
</evidence>
<dbReference type="STRING" id="88036.D8RWP8"/>
<dbReference type="GO" id="GO:0004672">
    <property type="term" value="F:protein kinase activity"/>
    <property type="evidence" value="ECO:0000318"/>
    <property type="project" value="GO_Central"/>
</dbReference>
<feature type="region of interest" description="Disordered" evidence="3">
    <location>
        <begin position="346"/>
        <end position="380"/>
    </location>
</feature>
<dbReference type="HOGENOM" id="CLU_728436_0_0_1"/>
<feature type="compositionally biased region" description="Polar residues" evidence="3">
    <location>
        <begin position="352"/>
        <end position="363"/>
    </location>
</feature>
<dbReference type="InParanoid" id="D8RWP8"/>
<dbReference type="KEGG" id="smo:SELMODRAFT_415616"/>
<dbReference type="Proteomes" id="UP000001514">
    <property type="component" value="Unassembled WGS sequence"/>
</dbReference>
<dbReference type="InterPro" id="IPR011009">
    <property type="entry name" value="Kinase-like_dom_sf"/>
</dbReference>
<protein>
    <recommendedName>
        <fullName evidence="6">Protein kinase domain-containing protein</fullName>
    </recommendedName>
</protein>
<gene>
    <name evidence="4" type="ORF">SELMODRAFT_415616</name>
</gene>
<dbReference type="Gramene" id="EFJ23128">
    <property type="protein sequence ID" value="EFJ23128"/>
    <property type="gene ID" value="SELMODRAFT_415616"/>
</dbReference>
<keyword evidence="2" id="KW-0067">ATP-binding</keyword>
<dbReference type="GO" id="GO:0005524">
    <property type="term" value="F:ATP binding"/>
    <property type="evidence" value="ECO:0007669"/>
    <property type="project" value="UniProtKB-KW"/>
</dbReference>
<dbReference type="Gene3D" id="1.10.510.10">
    <property type="entry name" value="Transferase(Phosphotransferase) domain 1"/>
    <property type="match status" value="1"/>
</dbReference>
<organism evidence="5">
    <name type="scientific">Selaginella moellendorffii</name>
    <name type="common">Spikemoss</name>
    <dbReference type="NCBI Taxonomy" id="88036"/>
    <lineage>
        <taxon>Eukaryota</taxon>
        <taxon>Viridiplantae</taxon>
        <taxon>Streptophyta</taxon>
        <taxon>Embryophyta</taxon>
        <taxon>Tracheophyta</taxon>
        <taxon>Lycopodiopsida</taxon>
        <taxon>Selaginellales</taxon>
        <taxon>Selaginellaceae</taxon>
        <taxon>Selaginella</taxon>
    </lineage>
</organism>
<evidence type="ECO:0000313" key="4">
    <source>
        <dbReference type="EMBL" id="EFJ23128.1"/>
    </source>
</evidence>
<dbReference type="EMBL" id="GL377593">
    <property type="protein sequence ID" value="EFJ23128.1"/>
    <property type="molecule type" value="Genomic_DNA"/>
</dbReference>
<accession>D8RWP8</accession>
<keyword evidence="5" id="KW-1185">Reference proteome</keyword>
<dbReference type="eggNOG" id="KOG1187">
    <property type="taxonomic scope" value="Eukaryota"/>
</dbReference>
<dbReference type="PANTHER" id="PTHR47989:SF62">
    <property type="entry name" value="OS05G0423500 PROTEIN"/>
    <property type="match status" value="1"/>
</dbReference>
<dbReference type="AlphaFoldDB" id="D8RWP8"/>
<reference evidence="4 5" key="1">
    <citation type="journal article" date="2011" name="Science">
        <title>The Selaginella genome identifies genetic changes associated with the evolution of vascular plants.</title>
        <authorList>
            <person name="Banks J.A."/>
            <person name="Nishiyama T."/>
            <person name="Hasebe M."/>
            <person name="Bowman J.L."/>
            <person name="Gribskov M."/>
            <person name="dePamphilis C."/>
            <person name="Albert V.A."/>
            <person name="Aono N."/>
            <person name="Aoyama T."/>
            <person name="Ambrose B.A."/>
            <person name="Ashton N.W."/>
            <person name="Axtell M.J."/>
            <person name="Barker E."/>
            <person name="Barker M.S."/>
            <person name="Bennetzen J.L."/>
            <person name="Bonawitz N.D."/>
            <person name="Chapple C."/>
            <person name="Cheng C."/>
            <person name="Correa L.G."/>
            <person name="Dacre M."/>
            <person name="DeBarry J."/>
            <person name="Dreyer I."/>
            <person name="Elias M."/>
            <person name="Engstrom E.M."/>
            <person name="Estelle M."/>
            <person name="Feng L."/>
            <person name="Finet C."/>
            <person name="Floyd S.K."/>
            <person name="Frommer W.B."/>
            <person name="Fujita T."/>
            <person name="Gramzow L."/>
            <person name="Gutensohn M."/>
            <person name="Harholt J."/>
            <person name="Hattori M."/>
            <person name="Heyl A."/>
            <person name="Hirai T."/>
            <person name="Hiwatashi Y."/>
            <person name="Ishikawa M."/>
            <person name="Iwata M."/>
            <person name="Karol K.G."/>
            <person name="Koehler B."/>
            <person name="Kolukisaoglu U."/>
            <person name="Kubo M."/>
            <person name="Kurata T."/>
            <person name="Lalonde S."/>
            <person name="Li K."/>
            <person name="Li Y."/>
            <person name="Litt A."/>
            <person name="Lyons E."/>
            <person name="Manning G."/>
            <person name="Maruyama T."/>
            <person name="Michael T.P."/>
            <person name="Mikami K."/>
            <person name="Miyazaki S."/>
            <person name="Morinaga S."/>
            <person name="Murata T."/>
            <person name="Mueller-Roeber B."/>
            <person name="Nelson D.R."/>
            <person name="Obara M."/>
            <person name="Oguri Y."/>
            <person name="Olmstead R.G."/>
            <person name="Onodera N."/>
            <person name="Petersen B.L."/>
            <person name="Pils B."/>
            <person name="Prigge M."/>
            <person name="Rensing S.A."/>
            <person name="Riano-Pachon D.M."/>
            <person name="Roberts A.W."/>
            <person name="Sato Y."/>
            <person name="Scheller H.V."/>
            <person name="Schulz B."/>
            <person name="Schulz C."/>
            <person name="Shakirov E.V."/>
            <person name="Shibagaki N."/>
            <person name="Shinohara N."/>
            <person name="Shippen D.E."/>
            <person name="Soerensen I."/>
            <person name="Sotooka R."/>
            <person name="Sugimoto N."/>
            <person name="Sugita M."/>
            <person name="Sumikawa N."/>
            <person name="Tanurdzic M."/>
            <person name="Theissen G."/>
            <person name="Ulvskov P."/>
            <person name="Wakazuki S."/>
            <person name="Weng J.K."/>
            <person name="Willats W.W."/>
            <person name="Wipf D."/>
            <person name="Wolf P.G."/>
            <person name="Yang L."/>
            <person name="Zimmer A.D."/>
            <person name="Zhu Q."/>
            <person name="Mitros T."/>
            <person name="Hellsten U."/>
            <person name="Loque D."/>
            <person name="Otillar R."/>
            <person name="Salamov A."/>
            <person name="Schmutz J."/>
            <person name="Shapiro H."/>
            <person name="Lindquist E."/>
            <person name="Lucas S."/>
            <person name="Rokhsar D."/>
            <person name="Grigoriev I.V."/>
        </authorList>
    </citation>
    <scope>NUCLEOTIDE SEQUENCE [LARGE SCALE GENOMIC DNA]</scope>
</reference>
<dbReference type="SUPFAM" id="SSF56112">
    <property type="entry name" value="Protein kinase-like (PK-like)"/>
    <property type="match status" value="1"/>
</dbReference>
<sequence length="380" mass="41965">MAPMVSYSSVLPTTGWSWDPVLCQFSSVTTTQQRGMLNLMTCSSLLCQTRKTPRGANRALTANGSVINDIIWIRRLLPGQQWWCLRSQVKALRSQGQFTKLCLRPKSSLKLYFLIDSFPVLLKGQKKTRSFTNCYFYASLVFDILIAITKTIELKDAWLDSAEVDTLNASREKIKKFPRMTFPLEISGSQRSRLLMRWSLEKCYVAPEYAMTGHLLVKSDVYRYGVVLLGLLSGRSRSICPSHPRSPPAGRLSQASHAVVQALKLMYNDSDASDGIVSGNGSMPWESQQQDVKSRNPFVGGGGTYASGGGGGGGGDERIRTVARHGWESGSFNSIDYDSRTFGEDRAGKQKALSSWGSSSNAHQLPLRRHRSSGSVLGTE</sequence>
<dbReference type="PANTHER" id="PTHR47989">
    <property type="entry name" value="OS01G0750732 PROTEIN"/>
    <property type="match status" value="1"/>
</dbReference>
<keyword evidence="1" id="KW-0547">Nucleotide-binding</keyword>